<evidence type="ECO:0000313" key="9">
    <source>
        <dbReference type="Proteomes" id="UP000193811"/>
    </source>
</evidence>
<dbReference type="EMBL" id="LQOP01000035">
    <property type="protein sequence ID" value="ORV20543.1"/>
    <property type="molecule type" value="Genomic_DNA"/>
</dbReference>
<evidence type="ECO:0008006" key="10">
    <source>
        <dbReference type="Google" id="ProtNLM"/>
    </source>
</evidence>
<reference evidence="4 8" key="1">
    <citation type="submission" date="2015-03" db="EMBL/GenBank/DDBJ databases">
        <authorList>
            <person name="Murphy D."/>
        </authorList>
    </citation>
    <scope>NUCLEOTIDE SEQUENCE [LARGE SCALE GENOMIC DNA]</scope>
    <source>
        <strain evidence="4 8">D16</strain>
    </source>
</reference>
<evidence type="ECO:0000256" key="3">
    <source>
        <dbReference type="SAM" id="SignalP"/>
    </source>
</evidence>
<protein>
    <recommendedName>
        <fullName evidence="10">ATPase</fullName>
    </recommendedName>
</protein>
<dbReference type="SUPFAM" id="SSF58113">
    <property type="entry name" value="Apolipoprotein A-I"/>
    <property type="match status" value="1"/>
</dbReference>
<proteinExistence type="predicted"/>
<dbReference type="Gene3D" id="1.20.120.20">
    <property type="entry name" value="Apolipoprotein"/>
    <property type="match status" value="1"/>
</dbReference>
<feature type="signal peptide" evidence="3">
    <location>
        <begin position="1"/>
        <end position="39"/>
    </location>
</feature>
<gene>
    <name evidence="5" type="ORF">ACT17_12345</name>
    <name evidence="6" type="ORF">AWB98_29180</name>
    <name evidence="4" type="ORF">BN970_02667</name>
</gene>
<dbReference type="InterPro" id="IPR006311">
    <property type="entry name" value="TAT_signal"/>
</dbReference>
<dbReference type="PROSITE" id="PS51318">
    <property type="entry name" value="TAT"/>
    <property type="match status" value="1"/>
</dbReference>
<dbReference type="EMBL" id="CTEF01000001">
    <property type="protein sequence ID" value="CQD12820.1"/>
    <property type="molecule type" value="Genomic_DNA"/>
</dbReference>
<keyword evidence="9" id="KW-1185">Reference proteome</keyword>
<evidence type="ECO:0000313" key="4">
    <source>
        <dbReference type="EMBL" id="CQD12820.1"/>
    </source>
</evidence>
<feature type="region of interest" description="Disordered" evidence="2">
    <location>
        <begin position="673"/>
        <end position="699"/>
    </location>
</feature>
<reference evidence="5 7" key="2">
    <citation type="submission" date="2015-06" db="EMBL/GenBank/DDBJ databases">
        <title>Genome sequence of Mycobacterium conceptionense strain MLE.</title>
        <authorList>
            <person name="Greninger A.L."/>
            <person name="Cunningham G."/>
            <person name="Chiu C.Y."/>
            <person name="Miller S."/>
        </authorList>
    </citation>
    <scope>NUCLEOTIDE SEQUENCE [LARGE SCALE GENOMIC DNA]</scope>
    <source>
        <strain evidence="5 7">MLE</strain>
    </source>
</reference>
<dbReference type="Proteomes" id="UP000193811">
    <property type="component" value="Unassembled WGS sequence"/>
</dbReference>
<keyword evidence="1" id="KW-0175">Coiled coil</keyword>
<dbReference type="EMBL" id="LFOD01000009">
    <property type="protein sequence ID" value="KMV18097.1"/>
    <property type="molecule type" value="Genomic_DNA"/>
</dbReference>
<dbReference type="PATRIC" id="fig|451644.5.peg.2557"/>
<reference evidence="6 9" key="3">
    <citation type="submission" date="2016-01" db="EMBL/GenBank/DDBJ databases">
        <title>The new phylogeny of the genus Mycobacterium.</title>
        <authorList>
            <person name="Tarcisio F."/>
            <person name="Conor M."/>
            <person name="Antonella G."/>
            <person name="Elisabetta G."/>
            <person name="Giulia F.S."/>
            <person name="Sara T."/>
            <person name="Anna F."/>
            <person name="Clotilde B."/>
            <person name="Roberto B."/>
            <person name="Veronica D.S."/>
            <person name="Fabio R."/>
            <person name="Monica P."/>
            <person name="Olivier J."/>
            <person name="Enrico T."/>
            <person name="Nicola S."/>
        </authorList>
    </citation>
    <scope>NUCLEOTIDE SEQUENCE [LARGE SCALE GENOMIC DNA]</scope>
    <source>
        <strain evidence="6 9">CCUG 50187</strain>
    </source>
</reference>
<feature type="coiled-coil region" evidence="1">
    <location>
        <begin position="623"/>
        <end position="650"/>
    </location>
</feature>
<evidence type="ECO:0000313" key="7">
    <source>
        <dbReference type="Proteomes" id="UP000037594"/>
    </source>
</evidence>
<evidence type="ECO:0000313" key="6">
    <source>
        <dbReference type="EMBL" id="ORV20543.1"/>
    </source>
</evidence>
<dbReference type="AlphaFoldDB" id="A0A0J8UAT2"/>
<dbReference type="Proteomes" id="UP000037594">
    <property type="component" value="Unassembled WGS sequence"/>
</dbReference>
<keyword evidence="3" id="KW-0732">Signal</keyword>
<evidence type="ECO:0000256" key="2">
    <source>
        <dbReference type="SAM" id="MobiDB-lite"/>
    </source>
</evidence>
<name>A0A0J8UAT2_9MYCO</name>
<evidence type="ECO:0000256" key="1">
    <source>
        <dbReference type="SAM" id="Coils"/>
    </source>
</evidence>
<organism evidence="5 7">
    <name type="scientific">Mycolicibacterium conceptionense</name>
    <dbReference type="NCBI Taxonomy" id="451644"/>
    <lineage>
        <taxon>Bacteria</taxon>
        <taxon>Bacillati</taxon>
        <taxon>Actinomycetota</taxon>
        <taxon>Actinomycetes</taxon>
        <taxon>Mycobacteriales</taxon>
        <taxon>Mycobacteriaceae</taxon>
        <taxon>Mycolicibacterium</taxon>
    </lineage>
</organism>
<dbReference type="OrthoDB" id="4367628at2"/>
<evidence type="ECO:0000313" key="8">
    <source>
        <dbReference type="Proteomes" id="UP000182227"/>
    </source>
</evidence>
<feature type="chain" id="PRO_5015041585" description="ATPase" evidence="3">
    <location>
        <begin position="40"/>
        <end position="699"/>
    </location>
</feature>
<dbReference type="Proteomes" id="UP000182227">
    <property type="component" value="Unassembled WGS sequence"/>
</dbReference>
<evidence type="ECO:0000313" key="5">
    <source>
        <dbReference type="EMBL" id="KMV18097.1"/>
    </source>
</evidence>
<accession>A0A0J8UAT2</accession>
<sequence>MAVKHRRQRRRVKRVATLGAATATVTALTVGVAPPPAQAAAVQRDFWLSAATGPDYTQLITDSSNSLNNILFAAGNFGNAAANVWNPVANAVPGGLLPTFFAGTEQQDLTSIAGLLGVLGDLVNGLTSLNLDGIPGLPADADTAILAGLVPGLAPAAGVLASTLAALGPLIPVATFIDYLNGLNAILQGLDLPLIGGIPTLDSLIDGLVVSNTTHESGFSWPILGGSGETTVTNLFAQLPSLTVGDLVTGILDGLVIAPASDLVVGGLIDAAANLLEPLDAIETPSVTAWVPGGSGNYKLLGAEYGWLATMPTLAVGPFDILGVGADTDTVVAIPIFAQGGTLPFGLFSMGMVTTPGAVFPTATGLSTLGGTTLFTAGIPALGLSYTSLNLLQATYVGTNGFNVNSGTTVGTLVTPFGAIPIVYSLGSYNAGSTGFGFTLPSLFTVGLAPHFQVGTAPLQQSDDGLIPATLLNLGITAVPTQLTSVTELLGLPDVGGAVSDVLTPVFNFAIAPIGGAITNALNEQVGPVTNGLASAVEQVTGFIADLSYNLPGANTPVVDPPGNTALVADNSLMAKTSAPADTGIVEQESPSIEGATKKLSAAADDARGQVHERVTAAGERAKASAEKARERTAKAVKDAQDRVNKLADEGRKQIKSAAEGIQKGAEKAVNDVKENVKKAGDSVKPAKAEKKTEKKDAA</sequence>